<reference evidence="1" key="1">
    <citation type="submission" date="2021-04" db="EMBL/GenBank/DDBJ databases">
        <authorList>
            <person name="Pira H."/>
            <person name="Risdian C."/>
            <person name="Wink J."/>
        </authorList>
    </citation>
    <scope>NUCLEOTIDE SEQUENCE</scope>
    <source>
        <strain evidence="1">WHY3</strain>
    </source>
</reference>
<dbReference type="Proteomes" id="UP001138894">
    <property type="component" value="Unassembled WGS sequence"/>
</dbReference>
<sequence>MKNLFKLIYLSIALSTLFCCEKEDNGTAQNENFKTVSVDDAMGFLNLRTVKKTNANSYLTNISTDVQQEQITNTDELLTIVPAATIHQQHYSHILLLEIDGEIQSVVFSMTPDESPDSEAYDGELLITDLDGSFIKGYTVENGILQTEYLGFPDVYGKAVTQKNDCTDCPYSVCDYCDLEEVDIGFVGGSSGLPQVNYIVVGSIFDRGNSGGYIDFGWNSGGGGGGGSSSPNITPYQGFLNSLTLAQRNFLTANTPLKINIQNFFSENGHSEANESFITDIIIYLMGNPNSSLEFNINLDPNNALHFDSFEEAEDYFDSLSSSNYTHVSSVFEIGSVRRDVHSLEFNNFPQANIVTSIKAMIPDDNNALECLNILNVRSELEGNNTLFDWTQLDSEDPNDSSGPVIEINESTDSVKISVEGEMLVGLNIGGYPLRSRHLITVVITYNYSTAQINEDYCYWYYTN</sequence>
<keyword evidence="2" id="KW-1185">Reference proteome</keyword>
<name>A0A9X1JPS4_9FLAO</name>
<accession>A0A9X1JPS4</accession>
<dbReference type="AlphaFoldDB" id="A0A9X1JPS4"/>
<dbReference type="RefSeq" id="WP_218545536.1">
    <property type="nucleotide sequence ID" value="NZ_JAGSPD010000005.1"/>
</dbReference>
<evidence type="ECO:0000313" key="1">
    <source>
        <dbReference type="EMBL" id="MBV7268989.1"/>
    </source>
</evidence>
<evidence type="ECO:0000313" key="2">
    <source>
        <dbReference type="Proteomes" id="UP001138894"/>
    </source>
</evidence>
<organism evidence="1 2">
    <name type="scientific">Winogradskyella luteola</name>
    <dbReference type="NCBI Taxonomy" id="2828330"/>
    <lineage>
        <taxon>Bacteria</taxon>
        <taxon>Pseudomonadati</taxon>
        <taxon>Bacteroidota</taxon>
        <taxon>Flavobacteriia</taxon>
        <taxon>Flavobacteriales</taxon>
        <taxon>Flavobacteriaceae</taxon>
        <taxon>Winogradskyella</taxon>
    </lineage>
</organism>
<gene>
    <name evidence="1" type="ORF">KCG49_07300</name>
</gene>
<comment type="caution">
    <text evidence="1">The sequence shown here is derived from an EMBL/GenBank/DDBJ whole genome shotgun (WGS) entry which is preliminary data.</text>
</comment>
<proteinExistence type="predicted"/>
<protein>
    <submittedName>
        <fullName evidence="1">Uncharacterized protein</fullName>
    </submittedName>
</protein>
<dbReference type="EMBL" id="JAGSPD010000005">
    <property type="protein sequence ID" value="MBV7268989.1"/>
    <property type="molecule type" value="Genomic_DNA"/>
</dbReference>